<evidence type="ECO:0000256" key="3">
    <source>
        <dbReference type="ARBA" id="ARBA00023125"/>
    </source>
</evidence>
<comment type="similarity">
    <text evidence="1">Belongs to the 'phage' integrase family.</text>
</comment>
<dbReference type="PROSITE" id="PS51898">
    <property type="entry name" value="TYR_RECOMBINASE"/>
    <property type="match status" value="1"/>
</dbReference>
<evidence type="ECO:0000259" key="7">
    <source>
        <dbReference type="PROSITE" id="PS51900"/>
    </source>
</evidence>
<protein>
    <submittedName>
        <fullName evidence="8">Site-specific integrase</fullName>
    </submittedName>
</protein>
<name>A0ABR9D384_9GAMM</name>
<dbReference type="PANTHER" id="PTHR30349:SF64">
    <property type="entry name" value="PROPHAGE INTEGRASE INTD-RELATED"/>
    <property type="match status" value="1"/>
</dbReference>
<gene>
    <name evidence="8" type="ORF">IE877_10670</name>
</gene>
<dbReference type="Pfam" id="PF00589">
    <property type="entry name" value="Phage_integrase"/>
    <property type="match status" value="1"/>
</dbReference>
<feature type="domain" description="Core-binding (CB)" evidence="7">
    <location>
        <begin position="57"/>
        <end position="135"/>
    </location>
</feature>
<dbReference type="EMBL" id="JACXSS010000001">
    <property type="protein sequence ID" value="MBD9356347.1"/>
    <property type="molecule type" value="Genomic_DNA"/>
</dbReference>
<evidence type="ECO:0000256" key="1">
    <source>
        <dbReference type="ARBA" id="ARBA00008857"/>
    </source>
</evidence>
<dbReference type="InterPro" id="IPR013762">
    <property type="entry name" value="Integrase-like_cat_sf"/>
</dbReference>
<dbReference type="InterPro" id="IPR044068">
    <property type="entry name" value="CB"/>
</dbReference>
<dbReference type="InterPro" id="IPR010998">
    <property type="entry name" value="Integrase_recombinase_N"/>
</dbReference>
<dbReference type="InterPro" id="IPR011010">
    <property type="entry name" value="DNA_brk_join_enz"/>
</dbReference>
<evidence type="ECO:0000313" key="8">
    <source>
        <dbReference type="EMBL" id="MBD9356347.1"/>
    </source>
</evidence>
<dbReference type="Gene3D" id="1.10.150.130">
    <property type="match status" value="1"/>
</dbReference>
<comment type="caution">
    <text evidence="8">The sequence shown here is derived from an EMBL/GenBank/DDBJ whole genome shotgun (WGS) entry which is preliminary data.</text>
</comment>
<reference evidence="8 9" key="1">
    <citation type="submission" date="2020-09" db="EMBL/GenBank/DDBJ databases">
        <title>Methylomonas albis sp. nov. and Methylomonas fluvii sp. nov.: Two cold-adapted methanotrophs from the River Elbe and an amended description of Methylovulum psychrotolerans strain Eb1.</title>
        <authorList>
            <person name="Bussmann I.K."/>
            <person name="Klings K.-W."/>
            <person name="Warnstedt J."/>
            <person name="Hoppert M."/>
            <person name="Saborowski A."/>
            <person name="Horn F."/>
            <person name="Liebner S."/>
        </authorList>
    </citation>
    <scope>NUCLEOTIDE SEQUENCE [LARGE SCALE GENOMIC DNA]</scope>
    <source>
        <strain evidence="8 9">EbA</strain>
    </source>
</reference>
<feature type="domain" description="Tyr recombinase" evidence="6">
    <location>
        <begin position="155"/>
        <end position="323"/>
    </location>
</feature>
<dbReference type="PANTHER" id="PTHR30349">
    <property type="entry name" value="PHAGE INTEGRASE-RELATED"/>
    <property type="match status" value="1"/>
</dbReference>
<dbReference type="InterPro" id="IPR050090">
    <property type="entry name" value="Tyrosine_recombinase_XerCD"/>
</dbReference>
<dbReference type="CDD" id="cd00796">
    <property type="entry name" value="INT_Rci_Hp1_C"/>
    <property type="match status" value="1"/>
</dbReference>
<evidence type="ECO:0000256" key="5">
    <source>
        <dbReference type="PROSITE-ProRule" id="PRU01248"/>
    </source>
</evidence>
<proteinExistence type="inferred from homology"/>
<dbReference type="Gene3D" id="1.10.443.10">
    <property type="entry name" value="Intergrase catalytic core"/>
    <property type="match status" value="1"/>
</dbReference>
<dbReference type="InterPro" id="IPR002104">
    <property type="entry name" value="Integrase_catalytic"/>
</dbReference>
<dbReference type="Proteomes" id="UP000652176">
    <property type="component" value="Unassembled WGS sequence"/>
</dbReference>
<dbReference type="PROSITE" id="PS51900">
    <property type="entry name" value="CB"/>
    <property type="match status" value="1"/>
</dbReference>
<keyword evidence="2" id="KW-0229">DNA integration</keyword>
<dbReference type="SUPFAM" id="SSF56349">
    <property type="entry name" value="DNA breaking-rejoining enzymes"/>
    <property type="match status" value="1"/>
</dbReference>
<keyword evidence="3 5" id="KW-0238">DNA-binding</keyword>
<evidence type="ECO:0000256" key="2">
    <source>
        <dbReference type="ARBA" id="ARBA00022908"/>
    </source>
</evidence>
<organism evidence="8 9">
    <name type="scientific">Methylomonas albis</name>
    <dbReference type="NCBI Taxonomy" id="1854563"/>
    <lineage>
        <taxon>Bacteria</taxon>
        <taxon>Pseudomonadati</taxon>
        <taxon>Pseudomonadota</taxon>
        <taxon>Gammaproteobacteria</taxon>
        <taxon>Methylococcales</taxon>
        <taxon>Methylococcaceae</taxon>
        <taxon>Methylomonas</taxon>
    </lineage>
</organism>
<evidence type="ECO:0000259" key="6">
    <source>
        <dbReference type="PROSITE" id="PS51898"/>
    </source>
</evidence>
<keyword evidence="4" id="KW-0233">DNA recombination</keyword>
<keyword evidence="9" id="KW-1185">Reference proteome</keyword>
<evidence type="ECO:0000256" key="4">
    <source>
        <dbReference type="ARBA" id="ARBA00023172"/>
    </source>
</evidence>
<sequence>MSLFKRGNIWWTRFTTPNGERIRESTGTDDRKQAQEYHDRLKAKYWEVQKLGEKPERSWQDAVLRWLDETSHKASQHDDIHHLRWLDPYLGTLSLNSITRDQIDQLITQRKSEGVSNATVNRMLAVIRAILRRASLDWEWIDKIPRIKLLPEPKRRIRWITREEAAALIKDLPEHLAEMVRFSLATGLRQANVTHLEWSQVDLERRVAWIHADQAKARKAISVPLNAEAVLVLRRQLGKHQTRVFTYHGKPVIDVNTKAWRHALKRVGIEDFRWHDLRHTWASWHVQNGTPLHVLQELGAWESVEMVRRYAHLGQNHLASYAESLCQLQAVPDTILAQQAGRQ</sequence>
<evidence type="ECO:0000313" key="9">
    <source>
        <dbReference type="Proteomes" id="UP000652176"/>
    </source>
</evidence>
<accession>A0ABR9D384</accession>